<dbReference type="InterPro" id="IPR002579">
    <property type="entry name" value="Met_Sox_Rdtase_MsrB_dom"/>
</dbReference>
<accession>A0A0F7SS14</accession>
<protein>
    <recommendedName>
        <fullName evidence="5">Peptide-methionine (R)-S-oxide reductase</fullName>
        <ecNumber evidence="5">1.8.4.12</ecNumber>
    </recommendedName>
</protein>
<dbReference type="SUPFAM" id="SSF51316">
    <property type="entry name" value="Mss4-like"/>
    <property type="match status" value="1"/>
</dbReference>
<keyword evidence="3 5" id="KW-0862">Zinc</keyword>
<evidence type="ECO:0000256" key="5">
    <source>
        <dbReference type="RuleBase" id="RU365044"/>
    </source>
</evidence>
<sequence length="186" mass="20376">MLLPRIAQAVSISSLTLARLTQATTHNARSVAGHPVSKALFSTTAAFTMSQPEPGSKNKPDSEWQMQLNKEQFRILRNKGTEMPGSGEYDKFYPSDGVFACAGCGTPLYKADHKFKSGCGWPSFYDAFPGAITRTEDRSMFSTRTEITCTACGGHIGHVFKGEGFDTPTDERHCANSVSLKFHNEK</sequence>
<dbReference type="Gene3D" id="2.170.150.20">
    <property type="entry name" value="Peptide methionine sulfoxide reductase"/>
    <property type="match status" value="1"/>
</dbReference>
<dbReference type="PANTHER" id="PTHR46081:SF8">
    <property type="entry name" value="PEPTIDE METHIONINE SULFOXIDE REDUCTASE 2"/>
    <property type="match status" value="1"/>
</dbReference>
<proteinExistence type="inferred from homology"/>
<evidence type="ECO:0000256" key="2">
    <source>
        <dbReference type="ARBA" id="ARBA00022723"/>
    </source>
</evidence>
<comment type="cofactor">
    <cofactor evidence="5">
        <name>Zn(2+)</name>
        <dbReference type="ChEBI" id="CHEBI:29105"/>
    </cofactor>
    <text evidence="5">Binds 1 zinc ion per subunit.</text>
</comment>
<evidence type="ECO:0000313" key="7">
    <source>
        <dbReference type="EMBL" id="CED84281.1"/>
    </source>
</evidence>
<evidence type="ECO:0000256" key="4">
    <source>
        <dbReference type="ARBA" id="ARBA00023002"/>
    </source>
</evidence>
<dbReference type="InterPro" id="IPR028427">
    <property type="entry name" value="Met_Sox_Rdtase_MsrB"/>
</dbReference>
<organism evidence="7">
    <name type="scientific">Phaffia rhodozyma</name>
    <name type="common">Yeast</name>
    <name type="synonym">Xanthophyllomyces dendrorhous</name>
    <dbReference type="NCBI Taxonomy" id="264483"/>
    <lineage>
        <taxon>Eukaryota</taxon>
        <taxon>Fungi</taxon>
        <taxon>Dikarya</taxon>
        <taxon>Basidiomycota</taxon>
        <taxon>Agaricomycotina</taxon>
        <taxon>Tremellomycetes</taxon>
        <taxon>Cystofilobasidiales</taxon>
        <taxon>Mrakiaceae</taxon>
        <taxon>Phaffia</taxon>
    </lineage>
</organism>
<keyword evidence="4 5" id="KW-0560">Oxidoreductase</keyword>
<dbReference type="EMBL" id="LN483157">
    <property type="protein sequence ID" value="CED84281.1"/>
    <property type="molecule type" value="Genomic_DNA"/>
</dbReference>
<dbReference type="GO" id="GO:0006979">
    <property type="term" value="P:response to oxidative stress"/>
    <property type="evidence" value="ECO:0007669"/>
    <property type="project" value="InterPro"/>
</dbReference>
<dbReference type="EC" id="1.8.4.12" evidence="5"/>
<dbReference type="GO" id="GO:0046872">
    <property type="term" value="F:metal ion binding"/>
    <property type="evidence" value="ECO:0007669"/>
    <property type="project" value="UniProtKB-KW"/>
</dbReference>
<comment type="catalytic activity">
    <reaction evidence="5">
        <text>L-methionyl-[protein] + [thioredoxin]-disulfide + H2O = L-methionyl-(R)-S-oxide-[protein] + [thioredoxin]-dithiol</text>
        <dbReference type="Rhea" id="RHEA:24164"/>
        <dbReference type="Rhea" id="RHEA-COMP:10698"/>
        <dbReference type="Rhea" id="RHEA-COMP:10700"/>
        <dbReference type="Rhea" id="RHEA-COMP:12313"/>
        <dbReference type="Rhea" id="RHEA-COMP:12314"/>
        <dbReference type="ChEBI" id="CHEBI:15377"/>
        <dbReference type="ChEBI" id="CHEBI:16044"/>
        <dbReference type="ChEBI" id="CHEBI:29950"/>
        <dbReference type="ChEBI" id="CHEBI:45764"/>
        <dbReference type="ChEBI" id="CHEBI:50058"/>
        <dbReference type="EC" id="1.8.4.12"/>
    </reaction>
</comment>
<dbReference type="AlphaFoldDB" id="A0A0F7SS14"/>
<dbReference type="PROSITE" id="PS51790">
    <property type="entry name" value="MSRB"/>
    <property type="match status" value="1"/>
</dbReference>
<evidence type="ECO:0000259" key="6">
    <source>
        <dbReference type="PROSITE" id="PS51790"/>
    </source>
</evidence>
<comment type="similarity">
    <text evidence="1 5">Belongs to the MsrB Met sulfoxide reductase family.</text>
</comment>
<keyword evidence="2 5" id="KW-0479">Metal-binding</keyword>
<dbReference type="Pfam" id="PF01641">
    <property type="entry name" value="SelR"/>
    <property type="match status" value="1"/>
</dbReference>
<dbReference type="GO" id="GO:0030091">
    <property type="term" value="P:protein repair"/>
    <property type="evidence" value="ECO:0007669"/>
    <property type="project" value="InterPro"/>
</dbReference>
<dbReference type="GO" id="GO:0033743">
    <property type="term" value="F:peptide-methionine (R)-S-oxide reductase activity"/>
    <property type="evidence" value="ECO:0007669"/>
    <property type="project" value="UniProtKB-EC"/>
</dbReference>
<reference evidence="7" key="1">
    <citation type="submission" date="2014-08" db="EMBL/GenBank/DDBJ databases">
        <authorList>
            <person name="Sharma Rahul"/>
            <person name="Thines Marco"/>
        </authorList>
    </citation>
    <scope>NUCLEOTIDE SEQUENCE</scope>
</reference>
<evidence type="ECO:0000256" key="3">
    <source>
        <dbReference type="ARBA" id="ARBA00022833"/>
    </source>
</evidence>
<evidence type="ECO:0000256" key="1">
    <source>
        <dbReference type="ARBA" id="ARBA00007174"/>
    </source>
</evidence>
<feature type="domain" description="MsrB" evidence="6">
    <location>
        <begin position="61"/>
        <end position="185"/>
    </location>
</feature>
<name>A0A0F7SS14_PHARH</name>
<dbReference type="NCBIfam" id="TIGR00357">
    <property type="entry name" value="peptide-methionine (R)-S-oxide reductase MsrB"/>
    <property type="match status" value="1"/>
</dbReference>
<dbReference type="PANTHER" id="PTHR46081">
    <property type="entry name" value="PEPTIDE METHIONINE SULFOXIDE REDUCTASE 2"/>
    <property type="match status" value="1"/>
</dbReference>
<dbReference type="InterPro" id="IPR011057">
    <property type="entry name" value="Mss4-like_sf"/>
</dbReference>